<evidence type="ECO:0000313" key="3">
    <source>
        <dbReference type="Proteomes" id="UP000006055"/>
    </source>
</evidence>
<organism evidence="2 3">
    <name type="scientific">Desulfomonile tiedjei (strain ATCC 49306 / DSM 6799 / DCB-1)</name>
    <dbReference type="NCBI Taxonomy" id="706587"/>
    <lineage>
        <taxon>Bacteria</taxon>
        <taxon>Pseudomonadati</taxon>
        <taxon>Thermodesulfobacteriota</taxon>
        <taxon>Desulfomonilia</taxon>
        <taxon>Desulfomonilales</taxon>
        <taxon>Desulfomonilaceae</taxon>
        <taxon>Desulfomonile</taxon>
    </lineage>
</organism>
<name>I4BZT3_DESTA</name>
<sequence length="171" mass="18798">MENRDYRVDSRMIPPVVLAMISGFSLLIFEGPTQRGFLLIIILIPFFYLGAEILSRHITVGPEGLTIRKFLRTVRVEWLHIESLDAIRSGNKLFLILATSSSRPIIITNTIYGFRELADAILRHVPGTIVSGGAKEILEQTPSKLGPVVQAWIVCVVLAGVLAGRLAGYGS</sequence>
<keyword evidence="3" id="KW-1185">Reference proteome</keyword>
<evidence type="ECO:0008006" key="4">
    <source>
        <dbReference type="Google" id="ProtNLM"/>
    </source>
</evidence>
<protein>
    <recommendedName>
        <fullName evidence="4">PH domain-containing protein</fullName>
    </recommendedName>
</protein>
<dbReference type="KEGG" id="dti:Desti_0075"/>
<keyword evidence="1" id="KW-1133">Transmembrane helix</keyword>
<dbReference type="RefSeq" id="WP_014807983.1">
    <property type="nucleotide sequence ID" value="NC_018025.1"/>
</dbReference>
<feature type="transmembrane region" description="Helical" evidence="1">
    <location>
        <begin position="149"/>
        <end position="168"/>
    </location>
</feature>
<keyword evidence="1" id="KW-0812">Transmembrane</keyword>
<dbReference type="STRING" id="706587.Desti_0075"/>
<evidence type="ECO:0000256" key="1">
    <source>
        <dbReference type="SAM" id="Phobius"/>
    </source>
</evidence>
<reference evidence="3" key="1">
    <citation type="submission" date="2012-06" db="EMBL/GenBank/DDBJ databases">
        <title>Complete sequence of chromosome of Desulfomonile tiedjei DSM 6799.</title>
        <authorList>
            <person name="Lucas S."/>
            <person name="Copeland A."/>
            <person name="Lapidus A."/>
            <person name="Glavina del Rio T."/>
            <person name="Dalin E."/>
            <person name="Tice H."/>
            <person name="Bruce D."/>
            <person name="Goodwin L."/>
            <person name="Pitluck S."/>
            <person name="Peters L."/>
            <person name="Ovchinnikova G."/>
            <person name="Zeytun A."/>
            <person name="Lu M."/>
            <person name="Kyrpides N."/>
            <person name="Mavromatis K."/>
            <person name="Ivanova N."/>
            <person name="Brettin T."/>
            <person name="Detter J.C."/>
            <person name="Han C."/>
            <person name="Larimer F."/>
            <person name="Land M."/>
            <person name="Hauser L."/>
            <person name="Markowitz V."/>
            <person name="Cheng J.-F."/>
            <person name="Hugenholtz P."/>
            <person name="Woyke T."/>
            <person name="Wu D."/>
            <person name="Spring S."/>
            <person name="Schroeder M."/>
            <person name="Brambilla E."/>
            <person name="Klenk H.-P."/>
            <person name="Eisen J.A."/>
        </authorList>
    </citation>
    <scope>NUCLEOTIDE SEQUENCE [LARGE SCALE GENOMIC DNA]</scope>
    <source>
        <strain evidence="3">ATCC 49306 / DSM 6799 / DCB-1</strain>
    </source>
</reference>
<dbReference type="AlphaFoldDB" id="I4BZT3"/>
<dbReference type="Proteomes" id="UP000006055">
    <property type="component" value="Chromosome"/>
</dbReference>
<keyword evidence="1" id="KW-0472">Membrane</keyword>
<dbReference type="EMBL" id="CP003360">
    <property type="protein sequence ID" value="AFM22824.1"/>
    <property type="molecule type" value="Genomic_DNA"/>
</dbReference>
<accession>I4BZT3</accession>
<evidence type="ECO:0000313" key="2">
    <source>
        <dbReference type="EMBL" id="AFM22824.1"/>
    </source>
</evidence>
<dbReference type="HOGENOM" id="CLU_125395_0_0_7"/>
<proteinExistence type="predicted"/>
<gene>
    <name evidence="2" type="ordered locus">Desti_0075</name>
</gene>
<feature type="transmembrane region" description="Helical" evidence="1">
    <location>
        <begin position="12"/>
        <end position="29"/>
    </location>
</feature>
<feature type="transmembrane region" description="Helical" evidence="1">
    <location>
        <begin position="36"/>
        <end position="55"/>
    </location>
</feature>